<keyword evidence="1" id="KW-0812">Transmembrane</keyword>
<keyword evidence="1" id="KW-0472">Membrane</keyword>
<dbReference type="Proteomes" id="UP000287605">
    <property type="component" value="Unassembled WGS sequence"/>
</dbReference>
<dbReference type="RefSeq" id="WP_126807216.1">
    <property type="nucleotide sequence ID" value="NZ_NGKA01000003.1"/>
</dbReference>
<protein>
    <recommendedName>
        <fullName evidence="4">ABC-2 transporter permease</fullName>
    </recommendedName>
</protein>
<feature type="transmembrane region" description="Helical" evidence="1">
    <location>
        <begin position="188"/>
        <end position="206"/>
    </location>
</feature>
<proteinExistence type="predicted"/>
<sequence length="216" mass="23940">MTGLLKKDLFVLKSQRVSVTIGLFMVLALVMGNEEPILGVFAIAFLSATLGVSTIAYDEFNNSNAFLFTLPITRSLYTVEKYVFSFIFTTVISLFSSVLLFLLYRQRVLAYGLSLWLLLIVGSIFVSLIIPALLIPINLKFGSEKGRMVMIILFVFIGVLSPNISKIIPKKSLVTFINFISGLSPIQLLLLVIVIILGFSTISALISKQIMAKKEF</sequence>
<dbReference type="Pfam" id="PF13346">
    <property type="entry name" value="ABC2_membrane_5"/>
    <property type="match status" value="1"/>
</dbReference>
<feature type="transmembrane region" description="Helical" evidence="1">
    <location>
        <begin position="12"/>
        <end position="31"/>
    </location>
</feature>
<name>A0A430B1U0_9ENTE</name>
<keyword evidence="1" id="KW-1133">Transmembrane helix</keyword>
<evidence type="ECO:0000256" key="1">
    <source>
        <dbReference type="SAM" id="Phobius"/>
    </source>
</evidence>
<dbReference type="EMBL" id="NGKA01000003">
    <property type="protein sequence ID" value="RSU14307.1"/>
    <property type="molecule type" value="Genomic_DNA"/>
</dbReference>
<organism evidence="2 3">
    <name type="scientific">Vagococcus elongatus</name>
    <dbReference type="NCBI Taxonomy" id="180344"/>
    <lineage>
        <taxon>Bacteria</taxon>
        <taxon>Bacillati</taxon>
        <taxon>Bacillota</taxon>
        <taxon>Bacilli</taxon>
        <taxon>Lactobacillales</taxon>
        <taxon>Enterococcaceae</taxon>
        <taxon>Vagococcus</taxon>
    </lineage>
</organism>
<gene>
    <name evidence="2" type="ORF">CBF29_03120</name>
</gene>
<feature type="transmembrane region" description="Helical" evidence="1">
    <location>
        <begin position="149"/>
        <end position="168"/>
    </location>
</feature>
<feature type="transmembrane region" description="Helical" evidence="1">
    <location>
        <begin position="116"/>
        <end position="137"/>
    </location>
</feature>
<feature type="transmembrane region" description="Helical" evidence="1">
    <location>
        <begin position="82"/>
        <end position="104"/>
    </location>
</feature>
<feature type="transmembrane region" description="Helical" evidence="1">
    <location>
        <begin position="37"/>
        <end position="57"/>
    </location>
</feature>
<accession>A0A430B1U0</accession>
<dbReference type="OrthoDB" id="2313863at2"/>
<keyword evidence="3" id="KW-1185">Reference proteome</keyword>
<dbReference type="InterPro" id="IPR025699">
    <property type="entry name" value="ABC2_memb-like"/>
</dbReference>
<evidence type="ECO:0000313" key="3">
    <source>
        <dbReference type="Proteomes" id="UP000287605"/>
    </source>
</evidence>
<evidence type="ECO:0000313" key="2">
    <source>
        <dbReference type="EMBL" id="RSU14307.1"/>
    </source>
</evidence>
<reference evidence="2 3" key="1">
    <citation type="submission" date="2017-05" db="EMBL/GenBank/DDBJ databases">
        <title>Vagococcus spp. assemblies.</title>
        <authorList>
            <person name="Gulvik C.A."/>
        </authorList>
    </citation>
    <scope>NUCLEOTIDE SEQUENCE [LARGE SCALE GENOMIC DNA]</scope>
    <source>
        <strain evidence="2 3">CCUG 51432</strain>
    </source>
</reference>
<evidence type="ECO:0008006" key="4">
    <source>
        <dbReference type="Google" id="ProtNLM"/>
    </source>
</evidence>
<dbReference type="AlphaFoldDB" id="A0A430B1U0"/>
<comment type="caution">
    <text evidence="2">The sequence shown here is derived from an EMBL/GenBank/DDBJ whole genome shotgun (WGS) entry which is preliminary data.</text>
</comment>